<accession>A0AAD4R8K7</accession>
<reference evidence="3" key="1">
    <citation type="submission" date="2022-01" db="EMBL/GenBank/DDBJ databases">
        <title>Genome Sequence Resource for Two Populations of Ditylenchus destructor, the Migratory Endoparasitic Phytonematode.</title>
        <authorList>
            <person name="Zhang H."/>
            <person name="Lin R."/>
            <person name="Xie B."/>
        </authorList>
    </citation>
    <scope>NUCLEOTIDE SEQUENCE</scope>
    <source>
        <strain evidence="3">BazhouSP</strain>
    </source>
</reference>
<evidence type="ECO:0000256" key="1">
    <source>
        <dbReference type="SAM" id="Phobius"/>
    </source>
</evidence>
<comment type="caution">
    <text evidence="3">The sequence shown here is derived from an EMBL/GenBank/DDBJ whole genome shotgun (WGS) entry which is preliminary data.</text>
</comment>
<protein>
    <submittedName>
        <fullName evidence="3">von willebrand factor type A domain-containing protein</fullName>
    </submittedName>
</protein>
<dbReference type="AlphaFoldDB" id="A0AAD4R8K7"/>
<feature type="domain" description="VWFA" evidence="2">
    <location>
        <begin position="251"/>
        <end position="426"/>
    </location>
</feature>
<evidence type="ECO:0000259" key="2">
    <source>
        <dbReference type="PROSITE" id="PS50234"/>
    </source>
</evidence>
<dbReference type="Pfam" id="PF00092">
    <property type="entry name" value="VWA"/>
    <property type="match status" value="1"/>
</dbReference>
<dbReference type="PANTHER" id="PTHR24020">
    <property type="entry name" value="COLLAGEN ALPHA"/>
    <property type="match status" value="1"/>
</dbReference>
<dbReference type="SMART" id="SM00327">
    <property type="entry name" value="VWA"/>
    <property type="match status" value="1"/>
</dbReference>
<dbReference type="InterPro" id="IPR036465">
    <property type="entry name" value="vWFA_dom_sf"/>
</dbReference>
<name>A0AAD4R8K7_9BILA</name>
<dbReference type="SUPFAM" id="SSF53300">
    <property type="entry name" value="vWA-like"/>
    <property type="match status" value="2"/>
</dbReference>
<dbReference type="Gene3D" id="3.40.50.410">
    <property type="entry name" value="von Willebrand factor, type A domain"/>
    <property type="match status" value="2"/>
</dbReference>
<gene>
    <name evidence="3" type="ORF">DdX_04103</name>
</gene>
<proteinExistence type="predicted"/>
<dbReference type="InterPro" id="IPR002035">
    <property type="entry name" value="VWF_A"/>
</dbReference>
<dbReference type="PROSITE" id="PS50234">
    <property type="entry name" value="VWFA"/>
    <property type="match status" value="1"/>
</dbReference>
<dbReference type="EMBL" id="JAKKPZ010000003">
    <property type="protein sequence ID" value="KAI1723922.1"/>
    <property type="molecule type" value="Genomic_DNA"/>
</dbReference>
<evidence type="ECO:0000313" key="3">
    <source>
        <dbReference type="EMBL" id="KAI1723922.1"/>
    </source>
</evidence>
<keyword evidence="4" id="KW-1185">Reference proteome</keyword>
<organism evidence="3 4">
    <name type="scientific">Ditylenchus destructor</name>
    <dbReference type="NCBI Taxonomy" id="166010"/>
    <lineage>
        <taxon>Eukaryota</taxon>
        <taxon>Metazoa</taxon>
        <taxon>Ecdysozoa</taxon>
        <taxon>Nematoda</taxon>
        <taxon>Chromadorea</taxon>
        <taxon>Rhabditida</taxon>
        <taxon>Tylenchina</taxon>
        <taxon>Tylenchomorpha</taxon>
        <taxon>Sphaerularioidea</taxon>
        <taxon>Anguinidae</taxon>
        <taxon>Anguininae</taxon>
        <taxon>Ditylenchus</taxon>
    </lineage>
</organism>
<keyword evidence="1" id="KW-0472">Membrane</keyword>
<dbReference type="Proteomes" id="UP001201812">
    <property type="component" value="Unassembled WGS sequence"/>
</dbReference>
<feature type="transmembrane region" description="Helical" evidence="1">
    <location>
        <begin position="15"/>
        <end position="41"/>
    </location>
</feature>
<dbReference type="InterPro" id="IPR050525">
    <property type="entry name" value="ECM_Assembly_Org"/>
</dbReference>
<evidence type="ECO:0000313" key="4">
    <source>
        <dbReference type="Proteomes" id="UP001201812"/>
    </source>
</evidence>
<keyword evidence="1" id="KW-1133">Transmembrane helix</keyword>
<dbReference type="PANTHER" id="PTHR24020:SF84">
    <property type="entry name" value="VWFA DOMAIN-CONTAINING PROTEIN"/>
    <property type="match status" value="1"/>
</dbReference>
<keyword evidence="1" id="KW-0812">Transmembrane</keyword>
<sequence>MNVQDALLLNLRNRLCLIFAIYLISSADILLGCADFVFVLGKSSDSANNEQIKEAVINAAKYLELDSGLHRASLITGVPTRTHVTDFDRFATTEKFIETVRDLEFVPAEDEPDARRSSRSLDEALENAARLAISKRRSSIPIVLILVDDGTSAFSSLAATQGLFQSFLKKHHYIHFYIISEKAERLKNSLTLKDNEATLVSRKGNEAESLRSFIKCESRLKTNEFRRKPAGGSFGSTTSRSRNIISRCQFDIVLLMDFSGGVTDRTRQAYLKMATELISVLTLDEFASQVAMVRYSGPGRSETMFGLKKHRNSTELVQELRRATALGGTTRTADALLYAKHEFDEKFGGRSKARKILVLFSDGYSQDDPIEAAIILKKEKIHVYTVAVEDNELPPNLDQLRAVASDSQSVFLDAQFGSLKQKLAKCK</sequence>